<comment type="caution">
    <text evidence="2">The sequence shown here is derived from an EMBL/GenBank/DDBJ whole genome shotgun (WGS) entry which is preliminary data.</text>
</comment>
<gene>
    <name evidence="2" type="ORF">HD596_005707</name>
</gene>
<accession>A0A7W9G864</accession>
<evidence type="ECO:0000256" key="1">
    <source>
        <dbReference type="SAM" id="MobiDB-lite"/>
    </source>
</evidence>
<dbReference type="Proteomes" id="UP000579153">
    <property type="component" value="Unassembled WGS sequence"/>
</dbReference>
<name>A0A7W9G864_9ACTN</name>
<dbReference type="EMBL" id="JACHMB010000001">
    <property type="protein sequence ID" value="MBB5778951.1"/>
    <property type="molecule type" value="Genomic_DNA"/>
</dbReference>
<feature type="compositionally biased region" description="Basic residues" evidence="1">
    <location>
        <begin position="136"/>
        <end position="153"/>
    </location>
</feature>
<feature type="compositionally biased region" description="Basic and acidic residues" evidence="1">
    <location>
        <begin position="25"/>
        <end position="36"/>
    </location>
</feature>
<protein>
    <submittedName>
        <fullName evidence="2">Uncharacterized protein</fullName>
    </submittedName>
</protein>
<feature type="compositionally biased region" description="Basic residues" evidence="1">
    <location>
        <begin position="61"/>
        <end position="73"/>
    </location>
</feature>
<sequence>MAGGGGCDVGSLTLGGQGPGTGPDPRPELEWGERAPRWGLRIGRGSPGSRPWGGGVGCIPCRRRSAASARRRPGQTGPGPVALGRRRRAGGGPVMLERPRRTGGGPVMLERPRRTGGGPMVLELPPLTGPRTVPDRRRRARRGATAPGRRRRTSPPTVPGQSGRPGWGDGAGTAAGTGPQGDVLGRLWGGRGMELAGLVGPGSVCGSPGPWAGGGVWCAAYLGHRGAGVVAG</sequence>
<feature type="compositionally biased region" description="Gly residues" evidence="1">
    <location>
        <begin position="1"/>
        <end position="21"/>
    </location>
</feature>
<organism evidence="2 3">
    <name type="scientific">Nonomuraea jabiensis</name>
    <dbReference type="NCBI Taxonomy" id="882448"/>
    <lineage>
        <taxon>Bacteria</taxon>
        <taxon>Bacillati</taxon>
        <taxon>Actinomycetota</taxon>
        <taxon>Actinomycetes</taxon>
        <taxon>Streptosporangiales</taxon>
        <taxon>Streptosporangiaceae</taxon>
        <taxon>Nonomuraea</taxon>
    </lineage>
</organism>
<feature type="compositionally biased region" description="Gly residues" evidence="1">
    <location>
        <begin position="163"/>
        <end position="179"/>
    </location>
</feature>
<evidence type="ECO:0000313" key="3">
    <source>
        <dbReference type="Proteomes" id="UP000579153"/>
    </source>
</evidence>
<dbReference type="AlphaFoldDB" id="A0A7W9G864"/>
<feature type="region of interest" description="Disordered" evidence="1">
    <location>
        <begin position="1"/>
        <end position="182"/>
    </location>
</feature>
<keyword evidence="3" id="KW-1185">Reference proteome</keyword>
<evidence type="ECO:0000313" key="2">
    <source>
        <dbReference type="EMBL" id="MBB5778951.1"/>
    </source>
</evidence>
<proteinExistence type="predicted"/>
<reference evidence="2 3" key="1">
    <citation type="submission" date="2020-08" db="EMBL/GenBank/DDBJ databases">
        <title>Sequencing the genomes of 1000 actinobacteria strains.</title>
        <authorList>
            <person name="Klenk H.-P."/>
        </authorList>
    </citation>
    <scope>NUCLEOTIDE SEQUENCE [LARGE SCALE GENOMIC DNA]</scope>
    <source>
        <strain evidence="2 3">DSM 45507</strain>
    </source>
</reference>